<dbReference type="EMBL" id="CP049616">
    <property type="protein sequence ID" value="QII44670.1"/>
    <property type="molecule type" value="Genomic_DNA"/>
</dbReference>
<dbReference type="GO" id="GO:0005829">
    <property type="term" value="C:cytosol"/>
    <property type="evidence" value="ECO:0007669"/>
    <property type="project" value="TreeGrafter"/>
</dbReference>
<dbReference type="InterPro" id="IPR050712">
    <property type="entry name" value="NAD(P)H-dep_reductase"/>
</dbReference>
<dbReference type="GO" id="GO:0010181">
    <property type="term" value="F:FMN binding"/>
    <property type="evidence" value="ECO:0007669"/>
    <property type="project" value="TreeGrafter"/>
</dbReference>
<organism evidence="2 3">
    <name type="scientific">Flagellimonas oceani</name>
    <dbReference type="NCBI Taxonomy" id="2698672"/>
    <lineage>
        <taxon>Bacteria</taxon>
        <taxon>Pseudomonadati</taxon>
        <taxon>Bacteroidota</taxon>
        <taxon>Flavobacteriia</taxon>
        <taxon>Flavobacteriales</taxon>
        <taxon>Flavobacteriaceae</taxon>
        <taxon>Flagellimonas</taxon>
    </lineage>
</organism>
<dbReference type="PANTHER" id="PTHR30543:SF21">
    <property type="entry name" value="NAD(P)H-DEPENDENT FMN REDUCTASE LOT6"/>
    <property type="match status" value="1"/>
</dbReference>
<sequence length="178" mass="19597">MAALLALAGSNSSTSINYKLIKHTASLVKDHDIELLNMAEHPFPLFSADLEKAEGYSDALVDFKAKINRAEGLMLSVNEHNGNPSAYFKNVLDWLSRLDRNFLEGTKIFLMSTSGGKRGGKGSFTVIENMLPRFGGEITAGFSLPSFYDNFDDEGIVDEALQMEHRKALDAFLDSLNS</sequence>
<dbReference type="Proteomes" id="UP000502928">
    <property type="component" value="Chromosome"/>
</dbReference>
<evidence type="ECO:0000313" key="2">
    <source>
        <dbReference type="EMBL" id="QII44670.1"/>
    </source>
</evidence>
<name>A0A6G7J1X7_9FLAO</name>
<dbReference type="SUPFAM" id="SSF52218">
    <property type="entry name" value="Flavoproteins"/>
    <property type="match status" value="1"/>
</dbReference>
<dbReference type="PANTHER" id="PTHR30543">
    <property type="entry name" value="CHROMATE REDUCTASE"/>
    <property type="match status" value="1"/>
</dbReference>
<protein>
    <submittedName>
        <fullName evidence="2">NAD(P)H-dependent oxidoreductase</fullName>
    </submittedName>
</protein>
<feature type="domain" description="NADPH-dependent FMN reductase-like" evidence="1">
    <location>
        <begin position="4"/>
        <end position="122"/>
    </location>
</feature>
<dbReference type="GO" id="GO:0016491">
    <property type="term" value="F:oxidoreductase activity"/>
    <property type="evidence" value="ECO:0007669"/>
    <property type="project" value="InterPro"/>
</dbReference>
<dbReference type="RefSeq" id="WP_166248203.1">
    <property type="nucleotide sequence ID" value="NZ_CP049616.1"/>
</dbReference>
<gene>
    <name evidence="2" type="ORF">GVT53_08235</name>
</gene>
<dbReference type="KEGG" id="mut:GVT53_08235"/>
<dbReference type="Pfam" id="PF03358">
    <property type="entry name" value="FMN_red"/>
    <property type="match status" value="1"/>
</dbReference>
<dbReference type="InterPro" id="IPR029039">
    <property type="entry name" value="Flavoprotein-like_sf"/>
</dbReference>
<evidence type="ECO:0000313" key="3">
    <source>
        <dbReference type="Proteomes" id="UP000502928"/>
    </source>
</evidence>
<proteinExistence type="predicted"/>
<dbReference type="Gene3D" id="3.40.50.360">
    <property type="match status" value="1"/>
</dbReference>
<keyword evidence="3" id="KW-1185">Reference proteome</keyword>
<accession>A0A6G7J1X7</accession>
<dbReference type="InterPro" id="IPR005025">
    <property type="entry name" value="FMN_Rdtase-like_dom"/>
</dbReference>
<dbReference type="AlphaFoldDB" id="A0A6G7J1X7"/>
<evidence type="ECO:0000259" key="1">
    <source>
        <dbReference type="Pfam" id="PF03358"/>
    </source>
</evidence>
<reference evidence="2 3" key="1">
    <citation type="submission" date="2020-02" db="EMBL/GenBank/DDBJ databases">
        <title>Complete genome of Muricauda sp. 501str8.</title>
        <authorList>
            <person name="Dong B."/>
            <person name="Zhu S."/>
            <person name="Yang J."/>
            <person name="Chen J."/>
        </authorList>
    </citation>
    <scope>NUCLEOTIDE SEQUENCE [LARGE SCALE GENOMIC DNA]</scope>
    <source>
        <strain evidence="2 3">501str8</strain>
    </source>
</reference>